<keyword evidence="10" id="KW-1185">Reference proteome</keyword>
<keyword evidence="5" id="KW-0040">ANK repeat</keyword>
<reference evidence="9" key="2">
    <citation type="submission" date="2021-01" db="UniProtKB">
        <authorList>
            <consortium name="EnsemblPlants"/>
        </authorList>
    </citation>
    <scope>IDENTIFICATION</scope>
</reference>
<keyword evidence="4 7" id="KW-1133">Transmembrane helix</keyword>
<dbReference type="InterPro" id="IPR026961">
    <property type="entry name" value="PGG_dom"/>
</dbReference>
<dbReference type="AlphaFoldDB" id="A0A7N2MTK3"/>
<evidence type="ECO:0000313" key="10">
    <source>
        <dbReference type="Proteomes" id="UP000594261"/>
    </source>
</evidence>
<evidence type="ECO:0000256" key="6">
    <source>
        <dbReference type="ARBA" id="ARBA00023136"/>
    </source>
</evidence>
<dbReference type="InParanoid" id="A0A7N2MTK3"/>
<dbReference type="Gramene" id="QL10p054118:mrna">
    <property type="protein sequence ID" value="QL10p054118:mrna:CDS:1"/>
    <property type="gene ID" value="QL10p054118"/>
</dbReference>
<feature type="transmembrane region" description="Helical" evidence="7">
    <location>
        <begin position="103"/>
        <end position="128"/>
    </location>
</feature>
<evidence type="ECO:0000259" key="8">
    <source>
        <dbReference type="Pfam" id="PF13962"/>
    </source>
</evidence>
<evidence type="ECO:0000256" key="1">
    <source>
        <dbReference type="ARBA" id="ARBA00004141"/>
    </source>
</evidence>
<evidence type="ECO:0000256" key="2">
    <source>
        <dbReference type="ARBA" id="ARBA00022692"/>
    </source>
</evidence>
<feature type="transmembrane region" description="Helical" evidence="7">
    <location>
        <begin position="183"/>
        <end position="203"/>
    </location>
</feature>
<sequence>MEIKRAFGYNRRPSEFRRLLGDDIPSKRKGEQDVFERLKAEREAVREARKKRFYSTMENASQVHLAVDTLIATVAFTAGITMPGGFIGHEGPRPGSAVLTRNAAFRAFVITNTIAMVLSCSAAFIHLFMPLLFHDQNLGLFSFLLALAFCLSKSAMGAMVMAFVTGTYAVLMHSLDLAISNCLIGLCFFILVLFISIGCSHYLNEIWSMGISWRAHKFRKR</sequence>
<name>A0A7N2MTK3_QUELO</name>
<accession>A0A7N2MTK3</accession>
<dbReference type="GO" id="GO:0005886">
    <property type="term" value="C:plasma membrane"/>
    <property type="evidence" value="ECO:0007669"/>
    <property type="project" value="TreeGrafter"/>
</dbReference>
<dbReference type="EnsemblPlants" id="QL10p054118:mrna">
    <property type="protein sequence ID" value="QL10p054118:mrna:CDS:1"/>
    <property type="gene ID" value="QL10p054118"/>
</dbReference>
<dbReference type="OMA" id="TISWISC"/>
<keyword evidence="2 7" id="KW-0812">Transmembrane</keyword>
<proteinExistence type="predicted"/>
<dbReference type="Proteomes" id="UP000594261">
    <property type="component" value="Chromosome 10"/>
</dbReference>
<reference evidence="9 10" key="1">
    <citation type="journal article" date="2016" name="G3 (Bethesda)">
        <title>First Draft Assembly and Annotation of the Genome of a California Endemic Oak Quercus lobata Nee (Fagaceae).</title>
        <authorList>
            <person name="Sork V.L."/>
            <person name="Fitz-Gibbon S.T."/>
            <person name="Puiu D."/>
            <person name="Crepeau M."/>
            <person name="Gugger P.F."/>
            <person name="Sherman R."/>
            <person name="Stevens K."/>
            <person name="Langley C.H."/>
            <person name="Pellegrini M."/>
            <person name="Salzberg S.L."/>
        </authorList>
    </citation>
    <scope>NUCLEOTIDE SEQUENCE [LARGE SCALE GENOMIC DNA]</scope>
    <source>
        <strain evidence="9 10">cv. SW786</strain>
    </source>
</reference>
<comment type="subcellular location">
    <subcellularLocation>
        <location evidence="1">Membrane</location>
        <topology evidence="1">Multi-pass membrane protein</topology>
    </subcellularLocation>
</comment>
<organism evidence="9 10">
    <name type="scientific">Quercus lobata</name>
    <name type="common">Valley oak</name>
    <dbReference type="NCBI Taxonomy" id="97700"/>
    <lineage>
        <taxon>Eukaryota</taxon>
        <taxon>Viridiplantae</taxon>
        <taxon>Streptophyta</taxon>
        <taxon>Embryophyta</taxon>
        <taxon>Tracheophyta</taxon>
        <taxon>Spermatophyta</taxon>
        <taxon>Magnoliopsida</taxon>
        <taxon>eudicotyledons</taxon>
        <taxon>Gunneridae</taxon>
        <taxon>Pentapetalae</taxon>
        <taxon>rosids</taxon>
        <taxon>fabids</taxon>
        <taxon>Fagales</taxon>
        <taxon>Fagaceae</taxon>
        <taxon>Quercus</taxon>
    </lineage>
</organism>
<evidence type="ECO:0000256" key="4">
    <source>
        <dbReference type="ARBA" id="ARBA00022989"/>
    </source>
</evidence>
<dbReference type="PANTHER" id="PTHR24186:SF36">
    <property type="entry name" value="SERINE_THREONINE-PROTEIN PHOSPHATASE 6 REGULATORY ANKYRIN REPEAT SUBUNIT A-LIKE"/>
    <property type="match status" value="1"/>
</dbReference>
<protein>
    <recommendedName>
        <fullName evidence="8">PGG domain-containing protein</fullName>
    </recommendedName>
</protein>
<evidence type="ECO:0000313" key="9">
    <source>
        <dbReference type="EnsemblPlants" id="QL10p054118:mrna:CDS:1"/>
    </source>
</evidence>
<evidence type="ECO:0000256" key="5">
    <source>
        <dbReference type="ARBA" id="ARBA00023043"/>
    </source>
</evidence>
<feature type="transmembrane region" description="Helical" evidence="7">
    <location>
        <begin position="140"/>
        <end position="171"/>
    </location>
</feature>
<dbReference type="Pfam" id="PF13962">
    <property type="entry name" value="PGG"/>
    <property type="match status" value="1"/>
</dbReference>
<keyword evidence="3" id="KW-0677">Repeat</keyword>
<evidence type="ECO:0000256" key="3">
    <source>
        <dbReference type="ARBA" id="ARBA00022737"/>
    </source>
</evidence>
<dbReference type="PANTHER" id="PTHR24186">
    <property type="entry name" value="PROTEIN PHOSPHATASE 1 REGULATORY SUBUNIT"/>
    <property type="match status" value="1"/>
</dbReference>
<dbReference type="EMBL" id="LRBV02000010">
    <property type="status" value="NOT_ANNOTATED_CDS"/>
    <property type="molecule type" value="Genomic_DNA"/>
</dbReference>
<feature type="domain" description="PGG" evidence="8">
    <location>
        <begin position="56"/>
        <end position="170"/>
    </location>
</feature>
<keyword evidence="6 7" id="KW-0472">Membrane</keyword>
<evidence type="ECO:0000256" key="7">
    <source>
        <dbReference type="SAM" id="Phobius"/>
    </source>
</evidence>